<sequence>MSPNTNTNTNTLTLTPKLVLIFIIHLYCLTLLASCVCESIECIPSEREALLTFKHHLIDSSNRLSSWNASNPNCCAWDYVVCSNITAHVLELHLNTSWDAFYQCDLVINFVAYVRHEFRGELNDSLVELKNLNYLNLSGNDFGGMQIPTFLFAITSLTHLDLFDAGFEGKIPHQIGNLSNLLYLDLSNSITDGTIPYQIGNLTNLIHLGLKSYYDEPLVVENTRWLSSLTSLEYLDLSDANLSKSLDWLQTMQALPSLQELRLRDCSLGDDYKQPSKLNFSSLLSLSISTAPKWISHLKKLVSLRYGSNNHGRSIGGPIPDGIRNLTLLETLDLSLNSFSTHIPDWLYGLHHLKFLNLEGNLLNGTISNGLGNLTSLASLDLSLNQFEGAIPTFLGNLTSLISLDISGNQFEGGIPSSLGKLCNLRHIGFSDLECNQHLDEILEILIPCVSNELKSLVAYRSQISGHLTNQLGMFKNLEKLDLSHNSIMGEIPQSLEKLSSLVFVDFSGNQLSGNPFNILRSFPNLFHLSIDDNLFQGIVHEADLANFTALRMLSAAGNNFTLRVHHNWKPKFQLIQLQMSSWKLGPSFPSWIQSQNGLQYLDLSNTGISGSIPTWFWKQSQYYYYLNFSDNHIHGKLPKIVNIIAVGGAQVDLSSNHLHGNLPIVNSSYGVPGVAWLDLSRNSFYGPLTDFLCQKHDNPNYLQILNLASNNLSGKIPNCWMMWPNLVDVNLDSNYFVGSLPSSLGSLSDLQYLRVGNNTLSENFPVNLKENRKLILLDLGENNLTGNVPRWIGERLVNLKFLRLRSNHLSGNIPKELCDMKFLQYLDLAQNNLSGNIPYCLNHLSAMINKTSASSSIFEFMLFGSDIVSMVLWVKGLKAEYSNILGLVKSIDLSANKLSGRIPIEITELAGLIYLNLSKNHLSGHIPQSIGNMAWLNSIDLSRNQLSGEIPPSIANLSFLSKLDLSYNHLEGKIPTGTQLQTFEASNFVGNNLCGPPLLLNCTAPNDVNDNNGKNTKKHHGVNWLFVSMTFGFIVGFWGFVGPLFIFKSWSNVTAHVLELHLNTSRDPFYYDVYFNSVAHDKFMFSGEINDSLVELKHLNYLNLSGNDFGGMQIPTFLSGITSLTHLDLSGARFEGKIPQQIGNLSNLLYLDLSYSITGTIPHQIGNLSNLIHLGLQSYYDEPLVFQNTRWLSGLTSLEYLDLRDANLSKSFDWLQTMQALPSLQELWLDVQDCSLSDDYNQPSKLNFSSLLSLNIPVAPKVDLSVEQTRFS</sequence>
<evidence type="ECO:0000256" key="7">
    <source>
        <dbReference type="ARBA" id="ARBA00022737"/>
    </source>
</evidence>
<evidence type="ECO:0000256" key="2">
    <source>
        <dbReference type="ARBA" id="ARBA00009592"/>
    </source>
</evidence>
<evidence type="ECO:0000256" key="8">
    <source>
        <dbReference type="ARBA" id="ARBA00022989"/>
    </source>
</evidence>
<evidence type="ECO:0000256" key="4">
    <source>
        <dbReference type="ARBA" id="ARBA00022614"/>
    </source>
</evidence>
<feature type="domain" description="Disease resistance R13L4/SHOC-2-like LRR" evidence="14">
    <location>
        <begin position="125"/>
        <end position="305"/>
    </location>
</feature>
<organism evidence="15 16">
    <name type="scientific">Stylosanthes scabra</name>
    <dbReference type="NCBI Taxonomy" id="79078"/>
    <lineage>
        <taxon>Eukaryota</taxon>
        <taxon>Viridiplantae</taxon>
        <taxon>Streptophyta</taxon>
        <taxon>Embryophyta</taxon>
        <taxon>Tracheophyta</taxon>
        <taxon>Spermatophyta</taxon>
        <taxon>Magnoliopsida</taxon>
        <taxon>eudicotyledons</taxon>
        <taxon>Gunneridae</taxon>
        <taxon>Pentapetalae</taxon>
        <taxon>rosids</taxon>
        <taxon>fabids</taxon>
        <taxon>Fabales</taxon>
        <taxon>Fabaceae</taxon>
        <taxon>Papilionoideae</taxon>
        <taxon>50 kb inversion clade</taxon>
        <taxon>dalbergioids sensu lato</taxon>
        <taxon>Dalbergieae</taxon>
        <taxon>Pterocarpus clade</taxon>
        <taxon>Stylosanthes</taxon>
    </lineage>
</organism>
<keyword evidence="8 12" id="KW-1133">Transmembrane helix</keyword>
<dbReference type="InterPro" id="IPR032675">
    <property type="entry name" value="LRR_dom_sf"/>
</dbReference>
<feature type="transmembrane region" description="Helical" evidence="12">
    <location>
        <begin position="1025"/>
        <end position="1048"/>
    </location>
</feature>
<protein>
    <recommendedName>
        <fullName evidence="17">Leucine-rich repeat-containing N-terminal plant-type domain-containing protein</fullName>
    </recommendedName>
</protein>
<dbReference type="SUPFAM" id="SSF52047">
    <property type="entry name" value="RNI-like"/>
    <property type="match status" value="1"/>
</dbReference>
<dbReference type="Pfam" id="PF08263">
    <property type="entry name" value="LRRNT_2"/>
    <property type="match status" value="1"/>
</dbReference>
<evidence type="ECO:0000256" key="5">
    <source>
        <dbReference type="ARBA" id="ARBA00022692"/>
    </source>
</evidence>
<evidence type="ECO:0000256" key="11">
    <source>
        <dbReference type="ARBA" id="ARBA00023180"/>
    </source>
</evidence>
<evidence type="ECO:0000259" key="13">
    <source>
        <dbReference type="Pfam" id="PF08263"/>
    </source>
</evidence>
<name>A0ABU6UFU2_9FABA</name>
<keyword evidence="5 12" id="KW-0812">Transmembrane</keyword>
<comment type="subcellular location">
    <subcellularLocation>
        <location evidence="1">Cell membrane</location>
        <topology evidence="1">Single-pass type I membrane protein</topology>
    </subcellularLocation>
</comment>
<comment type="caution">
    <text evidence="15">The sequence shown here is derived from an EMBL/GenBank/DDBJ whole genome shotgun (WGS) entry which is preliminary data.</text>
</comment>
<dbReference type="Pfam" id="PF23598">
    <property type="entry name" value="LRR_14"/>
    <property type="match status" value="2"/>
</dbReference>
<dbReference type="SMART" id="SM00369">
    <property type="entry name" value="LRR_TYP"/>
    <property type="match status" value="10"/>
</dbReference>
<keyword evidence="6" id="KW-0732">Signal</keyword>
<evidence type="ECO:0000313" key="15">
    <source>
        <dbReference type="EMBL" id="MED6159924.1"/>
    </source>
</evidence>
<accession>A0ABU6UFU2</accession>
<keyword evidence="4" id="KW-0433">Leucine-rich repeat</keyword>
<keyword evidence="3" id="KW-1003">Cell membrane</keyword>
<dbReference type="PANTHER" id="PTHR48063:SF63">
    <property type="entry name" value="LEUCINE-RICH RECEPTOR-LIKE KINASE FAMILY PROTEIN"/>
    <property type="match status" value="1"/>
</dbReference>
<evidence type="ECO:0000256" key="10">
    <source>
        <dbReference type="ARBA" id="ARBA00023170"/>
    </source>
</evidence>
<evidence type="ECO:0000256" key="6">
    <source>
        <dbReference type="ARBA" id="ARBA00022729"/>
    </source>
</evidence>
<keyword evidence="9 12" id="KW-0472">Membrane</keyword>
<evidence type="ECO:0000259" key="14">
    <source>
        <dbReference type="Pfam" id="PF23598"/>
    </source>
</evidence>
<evidence type="ECO:0000256" key="3">
    <source>
        <dbReference type="ARBA" id="ARBA00022475"/>
    </source>
</evidence>
<dbReference type="InterPro" id="IPR003591">
    <property type="entry name" value="Leu-rich_rpt_typical-subtyp"/>
</dbReference>
<gene>
    <name evidence="15" type="ORF">PIB30_046755</name>
</gene>
<dbReference type="InterPro" id="IPR001611">
    <property type="entry name" value="Leu-rich_rpt"/>
</dbReference>
<reference evidence="15 16" key="1">
    <citation type="journal article" date="2023" name="Plants (Basel)">
        <title>Bridging the Gap: Combining Genomics and Transcriptomics Approaches to Understand Stylosanthes scabra, an Orphan Legume from the Brazilian Caatinga.</title>
        <authorList>
            <person name="Ferreira-Neto J.R.C."/>
            <person name="da Silva M.D."/>
            <person name="Binneck E."/>
            <person name="de Melo N.F."/>
            <person name="da Silva R.H."/>
            <person name="de Melo A.L.T.M."/>
            <person name="Pandolfi V."/>
            <person name="Bustamante F.O."/>
            <person name="Brasileiro-Vidal A.C."/>
            <person name="Benko-Iseppon A.M."/>
        </authorList>
    </citation>
    <scope>NUCLEOTIDE SEQUENCE [LARGE SCALE GENOMIC DNA]</scope>
    <source>
        <tissue evidence="15">Leaves</tissue>
    </source>
</reference>
<evidence type="ECO:0000256" key="1">
    <source>
        <dbReference type="ARBA" id="ARBA00004251"/>
    </source>
</evidence>
<dbReference type="PROSITE" id="PS51450">
    <property type="entry name" value="LRR"/>
    <property type="match status" value="1"/>
</dbReference>
<keyword evidence="11" id="KW-0325">Glycoprotein</keyword>
<evidence type="ECO:0000256" key="9">
    <source>
        <dbReference type="ARBA" id="ARBA00023136"/>
    </source>
</evidence>
<evidence type="ECO:0008006" key="17">
    <source>
        <dbReference type="Google" id="ProtNLM"/>
    </source>
</evidence>
<dbReference type="Proteomes" id="UP001341840">
    <property type="component" value="Unassembled WGS sequence"/>
</dbReference>
<dbReference type="PANTHER" id="PTHR48063">
    <property type="entry name" value="LRR RECEPTOR-LIKE KINASE"/>
    <property type="match status" value="1"/>
</dbReference>
<keyword evidence="16" id="KW-1185">Reference proteome</keyword>
<proteinExistence type="inferred from homology"/>
<keyword evidence="7" id="KW-0677">Repeat</keyword>
<dbReference type="Gene3D" id="3.80.10.10">
    <property type="entry name" value="Ribonuclease Inhibitor"/>
    <property type="match status" value="4"/>
</dbReference>
<evidence type="ECO:0000256" key="12">
    <source>
        <dbReference type="SAM" id="Phobius"/>
    </source>
</evidence>
<dbReference type="EMBL" id="JASCZI010121123">
    <property type="protein sequence ID" value="MED6159924.1"/>
    <property type="molecule type" value="Genomic_DNA"/>
</dbReference>
<feature type="domain" description="Leucine-rich repeat-containing N-terminal plant-type" evidence="13">
    <location>
        <begin position="44"/>
        <end position="83"/>
    </location>
</feature>
<feature type="domain" description="Disease resistance R13L4/SHOC-2-like LRR" evidence="14">
    <location>
        <begin position="1093"/>
        <end position="1249"/>
    </location>
</feature>
<dbReference type="InterPro" id="IPR046956">
    <property type="entry name" value="RLP23-like"/>
</dbReference>
<dbReference type="Pfam" id="PF13855">
    <property type="entry name" value="LRR_8"/>
    <property type="match status" value="1"/>
</dbReference>
<comment type="similarity">
    <text evidence="2">Belongs to the RLP family.</text>
</comment>
<dbReference type="InterPro" id="IPR055414">
    <property type="entry name" value="LRR_R13L4/SHOC2-like"/>
</dbReference>
<dbReference type="InterPro" id="IPR013210">
    <property type="entry name" value="LRR_N_plant-typ"/>
</dbReference>
<evidence type="ECO:0000313" key="16">
    <source>
        <dbReference type="Proteomes" id="UP001341840"/>
    </source>
</evidence>
<keyword evidence="10" id="KW-0675">Receptor</keyword>
<dbReference type="Pfam" id="PF00560">
    <property type="entry name" value="LRR_1"/>
    <property type="match status" value="8"/>
</dbReference>
<dbReference type="SUPFAM" id="SSF52058">
    <property type="entry name" value="L domain-like"/>
    <property type="match status" value="4"/>
</dbReference>